<dbReference type="InterPro" id="IPR015867">
    <property type="entry name" value="N-reg_PII/ATP_PRibTrfase_C"/>
</dbReference>
<dbReference type="Gene3D" id="3.40.1390.30">
    <property type="entry name" value="NIF3 (NGG1p interacting factor 3)-like"/>
    <property type="match status" value="1"/>
</dbReference>
<organism evidence="6 7">
    <name type="scientific">Jatrophihabitans lederbergiae</name>
    <dbReference type="NCBI Taxonomy" id="3075547"/>
    <lineage>
        <taxon>Bacteria</taxon>
        <taxon>Bacillati</taxon>
        <taxon>Actinomycetota</taxon>
        <taxon>Actinomycetes</taxon>
        <taxon>Jatrophihabitantales</taxon>
        <taxon>Jatrophihabitantaceae</taxon>
        <taxon>Jatrophihabitans</taxon>
    </lineage>
</organism>
<reference evidence="7" key="1">
    <citation type="submission" date="2023-07" db="EMBL/GenBank/DDBJ databases">
        <title>30 novel species of actinomycetes from the DSMZ collection.</title>
        <authorList>
            <person name="Nouioui I."/>
        </authorList>
    </citation>
    <scope>NUCLEOTIDE SEQUENCE [LARGE SCALE GENOMIC DNA]</scope>
    <source>
        <strain evidence="7">DSM 44399</strain>
    </source>
</reference>
<dbReference type="NCBIfam" id="TIGR00486">
    <property type="entry name" value="YbgI_SA1388"/>
    <property type="match status" value="1"/>
</dbReference>
<sequence>MPLLSDLLRALDDWYPTATAESWDAVGLSCGDPGTAVDTVLVAVDCVPDTVDEAIRAGAQLLLTHHPLFLSGVHGVPATDPKGAMAHRMIRAGVAHFAAHTNADVAEHGVSAALADVLGLREIRPLDPDPAPALDHLNVFIPGENVDQVVDALTRAGAGSVGGYDQGTFTVEGTTTYRPLPGAKPADGEIGVLTRKAEVRLSVVLPRRLRGAALMAVRQAHPYEEVAFELTERPSLPGPTGTGRIGELPGPLSLRDFTDHVAAVLPRTAWGVRAAGAPDQVIRTVAVCGGSGASYAELARDAGADAYLTSDLKHHSTLETVNEPAGVSARPLALVDAAHWATEFPWLDVVARQLREGFATGGSDGSGRDAGGEAGQTAVRVLVSETVTDPWTLHAR</sequence>
<dbReference type="PANTHER" id="PTHR13799:SF14">
    <property type="entry name" value="GTP CYCLOHYDROLASE 1 TYPE 2 HOMOLOG"/>
    <property type="match status" value="1"/>
</dbReference>
<dbReference type="InterPro" id="IPR002678">
    <property type="entry name" value="DUF34/NIF3"/>
</dbReference>
<dbReference type="InterPro" id="IPR036069">
    <property type="entry name" value="DUF34/NIF3_sf"/>
</dbReference>
<comment type="caution">
    <text evidence="6">The sequence shown here is derived from an EMBL/GenBank/DDBJ whole genome shotgun (WGS) entry which is preliminary data.</text>
</comment>
<dbReference type="PIRSF" id="PIRSF037489">
    <property type="entry name" value="UCP037489_NIF3_YqfO"/>
    <property type="match status" value="1"/>
</dbReference>
<evidence type="ECO:0000313" key="7">
    <source>
        <dbReference type="Proteomes" id="UP001183176"/>
    </source>
</evidence>
<comment type="similarity">
    <text evidence="1 5">Belongs to the GTP cyclohydrolase I type 2/NIF3 family.</text>
</comment>
<dbReference type="Gene3D" id="3.30.70.120">
    <property type="match status" value="1"/>
</dbReference>
<gene>
    <name evidence="6" type="ORF">RM423_08455</name>
</gene>
<keyword evidence="4 5" id="KW-0479">Metal-binding</keyword>
<accession>A0ABU2J8Y4</accession>
<proteinExistence type="inferred from homology"/>
<dbReference type="RefSeq" id="WP_311422581.1">
    <property type="nucleotide sequence ID" value="NZ_JAVREH010000007.1"/>
</dbReference>
<name>A0ABU2J8Y4_9ACTN</name>
<evidence type="ECO:0000256" key="4">
    <source>
        <dbReference type="ARBA" id="ARBA00022723"/>
    </source>
</evidence>
<protein>
    <recommendedName>
        <fullName evidence="3 5">GTP cyclohydrolase 1 type 2 homolog</fullName>
    </recommendedName>
</protein>
<evidence type="ECO:0000256" key="3">
    <source>
        <dbReference type="ARBA" id="ARBA00022112"/>
    </source>
</evidence>
<keyword evidence="7" id="KW-1185">Reference proteome</keyword>
<evidence type="ECO:0000256" key="5">
    <source>
        <dbReference type="PIRNR" id="PIRNR037489"/>
    </source>
</evidence>
<evidence type="ECO:0000256" key="2">
    <source>
        <dbReference type="ARBA" id="ARBA00011643"/>
    </source>
</evidence>
<evidence type="ECO:0000313" key="6">
    <source>
        <dbReference type="EMBL" id="MDT0261425.1"/>
    </source>
</evidence>
<dbReference type="SUPFAM" id="SSF102705">
    <property type="entry name" value="NIF3 (NGG1p interacting factor 3)-like"/>
    <property type="match status" value="1"/>
</dbReference>
<dbReference type="PANTHER" id="PTHR13799">
    <property type="entry name" value="NGG1 INTERACTING FACTOR 3"/>
    <property type="match status" value="1"/>
</dbReference>
<dbReference type="InterPro" id="IPR017221">
    <property type="entry name" value="DUF34/NIF3_bac"/>
</dbReference>
<dbReference type="Pfam" id="PF01784">
    <property type="entry name" value="DUF34_NIF3"/>
    <property type="match status" value="1"/>
</dbReference>
<evidence type="ECO:0000256" key="1">
    <source>
        <dbReference type="ARBA" id="ARBA00006964"/>
    </source>
</evidence>
<comment type="subunit">
    <text evidence="2">Homohexamer.</text>
</comment>
<dbReference type="Proteomes" id="UP001183176">
    <property type="component" value="Unassembled WGS sequence"/>
</dbReference>
<dbReference type="EMBL" id="JAVREH010000007">
    <property type="protein sequence ID" value="MDT0261425.1"/>
    <property type="molecule type" value="Genomic_DNA"/>
</dbReference>